<name>A0AAV2R145_MEGNR</name>
<dbReference type="GO" id="GO:0008146">
    <property type="term" value="F:sulfotransferase activity"/>
    <property type="evidence" value="ECO:0007669"/>
    <property type="project" value="InterPro"/>
</dbReference>
<keyword evidence="2" id="KW-1133">Transmembrane helix</keyword>
<dbReference type="AlphaFoldDB" id="A0AAV2R145"/>
<comment type="caution">
    <text evidence="4">The sequence shown here is derived from an EMBL/GenBank/DDBJ whole genome shotgun (WGS) entry which is preliminary data.</text>
</comment>
<keyword evidence="5" id="KW-1185">Reference proteome</keyword>
<comment type="similarity">
    <text evidence="1">Belongs to the WSCD family.</text>
</comment>
<gene>
    <name evidence="4" type="ORF">MNOR_LOCUS18758</name>
</gene>
<evidence type="ECO:0000313" key="5">
    <source>
        <dbReference type="Proteomes" id="UP001497623"/>
    </source>
</evidence>
<dbReference type="SUPFAM" id="SSF52540">
    <property type="entry name" value="P-loop containing nucleoside triphosphate hydrolases"/>
    <property type="match status" value="1"/>
</dbReference>
<evidence type="ECO:0000259" key="3">
    <source>
        <dbReference type="Pfam" id="PF00685"/>
    </source>
</evidence>
<sequence length="377" mass="43614">MHLFVRTLYMLTVMIMTAMMMLFVLLCTPDLHTRLAERPQYQQREPNYGRMVVHSLDNPGIYVAKGPQHDDKAEVAGPIHSVKREVSWDYNGNNTGYLKVIWDYGRPQHDPWVGSPGCAGLKVSFARRRTLPRTALASFPGSGNTWLRFLIQSVSGIFTGSVYNDRQLAAKGFYGENEMPECGCTSIVKTHGYCLVGLPQTRWQRVRDVEKFFGRGLLLVRNPYDAIIAYRNYLAAGHLGVASRSAYSGTEWHRFVRGQIEIWRSYALDWIQMGRSSMIVHYEHLIEDTHREMLRIMKFLRLRVDEQRLDCTLKHNDGSFKRNTPNHIFYRLHDPFTPELHGIVEAAIDDVNDALEIRKWPQLPKHLYNYHEVSNTT</sequence>
<accession>A0AAV2R145</accession>
<dbReference type="EMBL" id="CAXKWB010013594">
    <property type="protein sequence ID" value="CAL4108252.1"/>
    <property type="molecule type" value="Genomic_DNA"/>
</dbReference>
<dbReference type="PANTHER" id="PTHR45964:SF9">
    <property type="entry name" value="SULFOTRANSFERASE"/>
    <property type="match status" value="1"/>
</dbReference>
<dbReference type="InterPro" id="IPR027417">
    <property type="entry name" value="P-loop_NTPase"/>
</dbReference>
<proteinExistence type="inferred from homology"/>
<keyword evidence="2" id="KW-0472">Membrane</keyword>
<dbReference type="Pfam" id="PF00685">
    <property type="entry name" value="Sulfotransfer_1"/>
    <property type="match status" value="1"/>
</dbReference>
<feature type="non-terminal residue" evidence="4">
    <location>
        <position position="377"/>
    </location>
</feature>
<protein>
    <recommendedName>
        <fullName evidence="3">Sulfotransferase domain-containing protein</fullName>
    </recommendedName>
</protein>
<evidence type="ECO:0000256" key="2">
    <source>
        <dbReference type="SAM" id="Phobius"/>
    </source>
</evidence>
<reference evidence="4 5" key="1">
    <citation type="submission" date="2024-05" db="EMBL/GenBank/DDBJ databases">
        <authorList>
            <person name="Wallberg A."/>
        </authorList>
    </citation>
    <scope>NUCLEOTIDE SEQUENCE [LARGE SCALE GENOMIC DNA]</scope>
</reference>
<dbReference type="InterPro" id="IPR000863">
    <property type="entry name" value="Sulfotransferase_dom"/>
</dbReference>
<keyword evidence="2" id="KW-0812">Transmembrane</keyword>
<dbReference type="Proteomes" id="UP001497623">
    <property type="component" value="Unassembled WGS sequence"/>
</dbReference>
<dbReference type="PANTHER" id="PTHR45964">
    <property type="entry name" value="WSCD FAMILY MEMBER CG9164"/>
    <property type="match status" value="1"/>
</dbReference>
<evidence type="ECO:0000256" key="1">
    <source>
        <dbReference type="ARBA" id="ARBA00010236"/>
    </source>
</evidence>
<dbReference type="Gene3D" id="3.40.50.300">
    <property type="entry name" value="P-loop containing nucleotide triphosphate hydrolases"/>
    <property type="match status" value="1"/>
</dbReference>
<feature type="transmembrane region" description="Helical" evidence="2">
    <location>
        <begin position="7"/>
        <end position="26"/>
    </location>
</feature>
<evidence type="ECO:0000313" key="4">
    <source>
        <dbReference type="EMBL" id="CAL4108252.1"/>
    </source>
</evidence>
<organism evidence="4 5">
    <name type="scientific">Meganyctiphanes norvegica</name>
    <name type="common">Northern krill</name>
    <name type="synonym">Thysanopoda norvegica</name>
    <dbReference type="NCBI Taxonomy" id="48144"/>
    <lineage>
        <taxon>Eukaryota</taxon>
        <taxon>Metazoa</taxon>
        <taxon>Ecdysozoa</taxon>
        <taxon>Arthropoda</taxon>
        <taxon>Crustacea</taxon>
        <taxon>Multicrustacea</taxon>
        <taxon>Malacostraca</taxon>
        <taxon>Eumalacostraca</taxon>
        <taxon>Eucarida</taxon>
        <taxon>Euphausiacea</taxon>
        <taxon>Euphausiidae</taxon>
        <taxon>Meganyctiphanes</taxon>
    </lineage>
</organism>
<dbReference type="InterPro" id="IPR051589">
    <property type="entry name" value="Sialate-O-sulfotransferase"/>
</dbReference>
<feature type="domain" description="Sulfotransferase" evidence="3">
    <location>
        <begin position="217"/>
        <end position="316"/>
    </location>
</feature>